<dbReference type="PROSITE" id="PS51664">
    <property type="entry name" value="YCAO"/>
    <property type="match status" value="1"/>
</dbReference>
<dbReference type="InterPro" id="IPR017667">
    <property type="entry name" value="Methan_mark_1"/>
</dbReference>
<organism evidence="2 3">
    <name type="scientific">Methanofollis tationis</name>
    <dbReference type="NCBI Taxonomy" id="81417"/>
    <lineage>
        <taxon>Archaea</taxon>
        <taxon>Methanobacteriati</taxon>
        <taxon>Methanobacteriota</taxon>
        <taxon>Stenosarchaea group</taxon>
        <taxon>Methanomicrobia</taxon>
        <taxon>Methanomicrobiales</taxon>
        <taxon>Methanomicrobiaceae</taxon>
        <taxon>Methanofollis</taxon>
    </lineage>
</organism>
<dbReference type="Gene3D" id="3.30.160.660">
    <property type="match status" value="1"/>
</dbReference>
<evidence type="ECO:0000313" key="2">
    <source>
        <dbReference type="EMBL" id="NVO67304.1"/>
    </source>
</evidence>
<dbReference type="NCBIfam" id="TIGR00702">
    <property type="entry name" value="YcaO-type kinase domain"/>
    <property type="match status" value="1"/>
</dbReference>
<gene>
    <name evidence="2" type="ORF">HWN36_08270</name>
</gene>
<dbReference type="Pfam" id="PF02624">
    <property type="entry name" value="YcaO"/>
    <property type="match status" value="1"/>
</dbReference>
<keyword evidence="3" id="KW-1185">Reference proteome</keyword>
<sequence>MSLTFSHVRKQYYDGTHRSRPPEETLQAIEPLMDEIGVVSVEDVTHLDRLGIPCFSVFRPTAAIGSAKYHAGKGKGPVQAKVSAMMEAIERYSGEYRCDFMEYASFEALGIRRALDPADLILPRPLEENEKLHWTPAFDLLNDEEILVPSNAVFHPYDCLGQTVPLFISDTNGLASGNVIEEAVLHALLEVIERDALSRAERRHSMGTRLSVGETGPVREILDLYAGHGIEIHLWLLEGRTGIPTVAAAADDTLTKDPSLLVMGAGTHLDPEIAALRALTEVAQSRASQLQGGRVNPDRQHLLERIGYDRMKRINKEWFCDAPSTSIEGLANLATDYFDEDIGVALEEIGKEAERVLVCDLSRTPVPVVRVIVPGFEVSHMNKDRMVKKR</sequence>
<evidence type="ECO:0000259" key="1">
    <source>
        <dbReference type="PROSITE" id="PS51664"/>
    </source>
</evidence>
<reference evidence="2 3" key="1">
    <citation type="submission" date="2020-06" db="EMBL/GenBank/DDBJ databases">
        <title>Methanofollis fontis sp. nov., a methanogen isolated from marine sediments near a cold seep at Four-Way Closure Ridge offshore southwestern Taiwan.</title>
        <authorList>
            <person name="Chen S.-C."/>
            <person name="Teng N.-H."/>
            <person name="Lin Y.-S."/>
            <person name="Lai M.-C."/>
            <person name="Chen H.-H."/>
            <person name="Wang C.-C."/>
        </authorList>
    </citation>
    <scope>NUCLEOTIDE SEQUENCE [LARGE SCALE GENOMIC DNA]</scope>
    <source>
        <strain evidence="2 3">DSM 2702</strain>
    </source>
</reference>
<dbReference type="RefSeq" id="WP_176788911.1">
    <property type="nucleotide sequence ID" value="NZ_JABXWR010000001.1"/>
</dbReference>
<dbReference type="InterPro" id="IPR003776">
    <property type="entry name" value="YcaO-like_dom"/>
</dbReference>
<comment type="caution">
    <text evidence="2">The sequence shown here is derived from an EMBL/GenBank/DDBJ whole genome shotgun (WGS) entry which is preliminary data.</text>
</comment>
<evidence type="ECO:0000313" key="3">
    <source>
        <dbReference type="Proteomes" id="UP000570823"/>
    </source>
</evidence>
<proteinExistence type="predicted"/>
<name>A0A7K4HPV7_9EURY</name>
<dbReference type="Gene3D" id="3.30.1330.230">
    <property type="match status" value="1"/>
</dbReference>
<feature type="domain" description="YcaO" evidence="1">
    <location>
        <begin position="72"/>
        <end position="390"/>
    </location>
</feature>
<dbReference type="NCBIfam" id="TIGR03266">
    <property type="entry name" value="methan_mark_1"/>
    <property type="match status" value="1"/>
</dbReference>
<dbReference type="OrthoDB" id="7433at2157"/>
<dbReference type="PANTHER" id="PTHR37809:SF1">
    <property type="entry name" value="RIBOSOMAL PROTEIN S12 METHYLTHIOTRANSFERASE ACCESSORY FACTOR YCAO"/>
    <property type="match status" value="1"/>
</dbReference>
<dbReference type="Gene3D" id="3.30.40.250">
    <property type="match status" value="1"/>
</dbReference>
<accession>A0A7K4HPV7</accession>
<protein>
    <submittedName>
        <fullName evidence="2">YcaO-related McrA-glycine thioamidation protein</fullName>
    </submittedName>
</protein>
<dbReference type="Proteomes" id="UP000570823">
    <property type="component" value="Unassembled WGS sequence"/>
</dbReference>
<dbReference type="AlphaFoldDB" id="A0A7K4HPV7"/>
<dbReference type="PANTHER" id="PTHR37809">
    <property type="entry name" value="RIBOSOMAL PROTEIN S12 METHYLTHIOTRANSFERASE ACCESSORY FACTOR YCAO"/>
    <property type="match status" value="1"/>
</dbReference>
<dbReference type="EMBL" id="JABXWR010000001">
    <property type="protein sequence ID" value="NVO67304.1"/>
    <property type="molecule type" value="Genomic_DNA"/>
</dbReference>